<dbReference type="PANTHER" id="PTHR35604:SF2">
    <property type="entry name" value="TRANSPOSASE INSH FOR INSERTION SEQUENCE ELEMENT IS5A-RELATED"/>
    <property type="match status" value="1"/>
</dbReference>
<comment type="similarity">
    <text evidence="2">Belongs to the transposase 11 family.</text>
</comment>
<name>A0AA44ELP2_9HYPH</name>
<dbReference type="EMBL" id="JABRWM010000006">
    <property type="protein sequence ID" value="NRF22584.1"/>
    <property type="molecule type" value="Genomic_DNA"/>
</dbReference>
<feature type="compositionally biased region" description="Basic and acidic residues" evidence="6">
    <location>
        <begin position="176"/>
        <end position="193"/>
    </location>
</feature>
<feature type="domain" description="Transposase IS4-like" evidence="7">
    <location>
        <begin position="192"/>
        <end position="345"/>
    </location>
</feature>
<dbReference type="GO" id="GO:0004803">
    <property type="term" value="F:transposase activity"/>
    <property type="evidence" value="ECO:0007669"/>
    <property type="project" value="InterPro"/>
</dbReference>
<dbReference type="InterPro" id="IPR008490">
    <property type="entry name" value="Transposase_InsH_N"/>
</dbReference>
<evidence type="ECO:0000313" key="10">
    <source>
        <dbReference type="EMBL" id="NRF21381.1"/>
    </source>
</evidence>
<evidence type="ECO:0000313" key="11">
    <source>
        <dbReference type="EMBL" id="NRF22584.1"/>
    </source>
</evidence>
<keyword evidence="3" id="KW-0815">Transposition</keyword>
<dbReference type="Pfam" id="PF01609">
    <property type="entry name" value="DDE_Tnp_1"/>
    <property type="match status" value="1"/>
</dbReference>
<dbReference type="AlphaFoldDB" id="A0AA44ELP2"/>
<dbReference type="Proteomes" id="UP001155820">
    <property type="component" value="Unassembled WGS sequence"/>
</dbReference>
<dbReference type="EMBL" id="JABRWM010000006">
    <property type="protein sequence ID" value="NRF21381.1"/>
    <property type="molecule type" value="Genomic_DNA"/>
</dbReference>
<reference evidence="9" key="1">
    <citation type="submission" date="2019-07" db="EMBL/GenBank/DDBJ databases">
        <title>FDA dAtabase for Regulatory Grade micrObial Sequences (FDA-ARGOS): Supporting development and validation of Infectious Disease Dx tests.</title>
        <authorList>
            <person name="Bachman M."/>
            <person name="Young C."/>
            <person name="Tallon L."/>
            <person name="Sadzewicz L."/>
            <person name="Vavikolanu K."/>
            <person name="Mehta A."/>
            <person name="Aluvathingal J."/>
            <person name="Nadendla S."/>
            <person name="Nandy P."/>
            <person name="Geyer C."/>
            <person name="Yan Y."/>
            <person name="Sichtig H."/>
        </authorList>
    </citation>
    <scope>NUCLEOTIDE SEQUENCE</scope>
    <source>
        <strain evidence="9">FDAARGOS_618</strain>
    </source>
</reference>
<evidence type="ECO:0000256" key="5">
    <source>
        <dbReference type="ARBA" id="ARBA00023172"/>
    </source>
</evidence>
<evidence type="ECO:0000259" key="8">
    <source>
        <dbReference type="Pfam" id="PF05598"/>
    </source>
</evidence>
<evidence type="ECO:0000256" key="4">
    <source>
        <dbReference type="ARBA" id="ARBA00023125"/>
    </source>
</evidence>
<evidence type="ECO:0000256" key="1">
    <source>
        <dbReference type="ARBA" id="ARBA00003544"/>
    </source>
</evidence>
<comment type="caution">
    <text evidence="9">The sequence shown here is derived from an EMBL/GenBank/DDBJ whole genome shotgun (WGS) entry which is preliminary data.</text>
</comment>
<comment type="function">
    <text evidence="1">Involved in the transposition of the insertion sequence IS5.</text>
</comment>
<feature type="region of interest" description="Disordered" evidence="6">
    <location>
        <begin position="174"/>
        <end position="193"/>
    </location>
</feature>
<evidence type="ECO:0000313" key="9">
    <source>
        <dbReference type="EMBL" id="NRF20465.1"/>
    </source>
</evidence>
<organism evidence="9 13">
    <name type="scientific">Agrobacterium pusense</name>
    <dbReference type="NCBI Taxonomy" id="648995"/>
    <lineage>
        <taxon>Bacteria</taxon>
        <taxon>Pseudomonadati</taxon>
        <taxon>Pseudomonadota</taxon>
        <taxon>Alphaproteobacteria</taxon>
        <taxon>Hyphomicrobiales</taxon>
        <taxon>Rhizobiaceae</taxon>
        <taxon>Rhizobium/Agrobacterium group</taxon>
        <taxon>Agrobacterium</taxon>
    </lineage>
</organism>
<dbReference type="EMBL" id="JABRWM010000006">
    <property type="protein sequence ID" value="NRF22635.1"/>
    <property type="molecule type" value="Genomic_DNA"/>
</dbReference>
<dbReference type="InterPro" id="IPR047959">
    <property type="entry name" value="Transpos_IS5"/>
</dbReference>
<feature type="domain" description="Transposase InsH N-terminal" evidence="8">
    <location>
        <begin position="30"/>
        <end position="116"/>
    </location>
</feature>
<proteinExistence type="inferred from homology"/>
<dbReference type="GO" id="GO:0003677">
    <property type="term" value="F:DNA binding"/>
    <property type="evidence" value="ECO:0007669"/>
    <property type="project" value="UniProtKB-KW"/>
</dbReference>
<keyword evidence="5" id="KW-0233">DNA recombination</keyword>
<dbReference type="Pfam" id="PF05598">
    <property type="entry name" value="DUF772"/>
    <property type="match status" value="1"/>
</dbReference>
<sequence length="360" mass="40231">MAGEVTMSVRDNRQFSFVEALMPQAKGSGRLERLSGVVKWYRFEKLLSRLRDEKSAGRPAYEPLVMFKALLLQSLYGLSDMELEEALGDRLSFKRFVGLTLEEAVPDHSTLCRFRNLLIGEGLLERLFGELDRQLDAAGLILRRGTMLDATIIETTASRPPRGRNGDFDAAAGFADGRKPEEPDHYGAAGSDERTIDPDARFVRHKGKHGSAYGYKAHVGVDEGSGLIRRIITTPANVNDTVVADRLIVGDEACVLADGAYHTHAREKALKAKGIKPRLMRRPNRHHRVLSPRLARLNLLISKRRAAVETTFATLKNRMGLDVIRYRGLIKARAQVLLAAMAFNMRRWVTLTTPARPHRA</sequence>
<dbReference type="GO" id="GO:0006313">
    <property type="term" value="P:DNA transposition"/>
    <property type="evidence" value="ECO:0007669"/>
    <property type="project" value="InterPro"/>
</dbReference>
<keyword evidence="13" id="KW-1185">Reference proteome</keyword>
<evidence type="ECO:0000259" key="7">
    <source>
        <dbReference type="Pfam" id="PF01609"/>
    </source>
</evidence>
<dbReference type="RefSeq" id="WP_172873502.1">
    <property type="nucleotide sequence ID" value="NZ_JABRWL010000005.1"/>
</dbReference>
<protein>
    <submittedName>
        <fullName evidence="9">IS5 family transposase</fullName>
    </submittedName>
</protein>
<dbReference type="InterPro" id="IPR002559">
    <property type="entry name" value="Transposase_11"/>
</dbReference>
<evidence type="ECO:0000313" key="13">
    <source>
        <dbReference type="Proteomes" id="UP001155820"/>
    </source>
</evidence>
<gene>
    <name evidence="9" type="ORF">FOB26_15485</name>
    <name evidence="10" type="ORF">FOB26_20195</name>
    <name evidence="11" type="ORF">FOB26_26395</name>
    <name evidence="12" type="ORF">FOB26_26655</name>
</gene>
<dbReference type="EMBL" id="JABRWM010000006">
    <property type="protein sequence ID" value="NRF20465.1"/>
    <property type="molecule type" value="Genomic_DNA"/>
</dbReference>
<evidence type="ECO:0000256" key="6">
    <source>
        <dbReference type="SAM" id="MobiDB-lite"/>
    </source>
</evidence>
<evidence type="ECO:0000256" key="2">
    <source>
        <dbReference type="ARBA" id="ARBA00010075"/>
    </source>
</evidence>
<accession>A0AA44ELP2</accession>
<evidence type="ECO:0000313" key="12">
    <source>
        <dbReference type="EMBL" id="NRF22635.1"/>
    </source>
</evidence>
<dbReference type="PANTHER" id="PTHR35604">
    <property type="entry name" value="TRANSPOSASE INSH FOR INSERTION SEQUENCE ELEMENT IS5A-RELATED"/>
    <property type="match status" value="1"/>
</dbReference>
<evidence type="ECO:0000256" key="3">
    <source>
        <dbReference type="ARBA" id="ARBA00022578"/>
    </source>
</evidence>
<keyword evidence="4" id="KW-0238">DNA-binding</keyword>
<dbReference type="NCBIfam" id="NF033581">
    <property type="entry name" value="transpos_IS5_4"/>
    <property type="match status" value="1"/>
</dbReference>